<organism evidence="1 2">
    <name type="scientific">Burkholderia latens</name>
    <dbReference type="NCBI Taxonomy" id="488446"/>
    <lineage>
        <taxon>Bacteria</taxon>
        <taxon>Pseudomonadati</taxon>
        <taxon>Pseudomonadota</taxon>
        <taxon>Betaproteobacteria</taxon>
        <taxon>Burkholderiales</taxon>
        <taxon>Burkholderiaceae</taxon>
        <taxon>Burkholderia</taxon>
        <taxon>Burkholderia cepacia complex</taxon>
    </lineage>
</organism>
<proteinExistence type="predicted"/>
<dbReference type="RefSeq" id="WP_212139457.1">
    <property type="nucleotide sequence ID" value="NZ_VZOJ01000059.1"/>
</dbReference>
<dbReference type="GO" id="GO:0016740">
    <property type="term" value="F:transferase activity"/>
    <property type="evidence" value="ECO:0007669"/>
    <property type="project" value="UniProtKB-KW"/>
</dbReference>
<keyword evidence="2" id="KW-1185">Reference proteome</keyword>
<keyword evidence="1" id="KW-0808">Transferase</keyword>
<dbReference type="Proteomes" id="UP000430232">
    <property type="component" value="Unassembled WGS sequence"/>
</dbReference>
<dbReference type="AlphaFoldDB" id="A0A6H9SQL6"/>
<dbReference type="EMBL" id="VZOJ01000059">
    <property type="protein sequence ID" value="KAB0638189.1"/>
    <property type="molecule type" value="Genomic_DNA"/>
</dbReference>
<evidence type="ECO:0000313" key="1">
    <source>
        <dbReference type="EMBL" id="KAB0638189.1"/>
    </source>
</evidence>
<gene>
    <name evidence="1" type="ORF">F7R21_20235</name>
</gene>
<reference evidence="1 2" key="1">
    <citation type="submission" date="2019-09" db="EMBL/GenBank/DDBJ databases">
        <title>Draft genome sequences of 48 bacterial type strains from the CCUG.</title>
        <authorList>
            <person name="Tunovic T."/>
            <person name="Pineiro-Iglesias B."/>
            <person name="Unosson C."/>
            <person name="Inganas E."/>
            <person name="Ohlen M."/>
            <person name="Cardew S."/>
            <person name="Jensie-Markopoulos S."/>
            <person name="Salva-Serra F."/>
            <person name="Jaen-Luchoro D."/>
            <person name="Karlsson R."/>
            <person name="Svensson-Stadler L."/>
            <person name="Chun J."/>
            <person name="Moore E."/>
        </authorList>
    </citation>
    <scope>NUCLEOTIDE SEQUENCE [LARGE SCALE GENOMIC DNA]</scope>
    <source>
        <strain evidence="1 2">CCUG 54555</strain>
    </source>
</reference>
<accession>A0A6H9SQL6</accession>
<feature type="non-terminal residue" evidence="1">
    <location>
        <position position="1"/>
    </location>
</feature>
<evidence type="ECO:0000313" key="2">
    <source>
        <dbReference type="Proteomes" id="UP000430232"/>
    </source>
</evidence>
<comment type="caution">
    <text evidence="1">The sequence shown here is derived from an EMBL/GenBank/DDBJ whole genome shotgun (WGS) entry which is preliminary data.</text>
</comment>
<protein>
    <submittedName>
        <fullName evidence="1">Glycosyltransferase family 2 protein</fullName>
    </submittedName>
</protein>
<sequence>MHVGAAEAAVAGAAAVGAAAAAVAAVAVRLAVSAAGKGCAATVQHQSATSVAPSWRTPGQRREAGAVMVEYLA</sequence>
<name>A0A6H9SQL6_9BURK</name>